<protein>
    <submittedName>
        <fullName evidence="1">Uncharacterized protein</fullName>
    </submittedName>
</protein>
<gene>
    <name evidence="1" type="ORF">FHW36_11816</name>
</gene>
<keyword evidence="2" id="KW-1185">Reference proteome</keyword>
<evidence type="ECO:0000313" key="2">
    <source>
        <dbReference type="Proteomes" id="UP000320811"/>
    </source>
</evidence>
<proteinExistence type="predicted"/>
<dbReference type="Proteomes" id="UP000320811">
    <property type="component" value="Unassembled WGS sequence"/>
</dbReference>
<dbReference type="RefSeq" id="WP_145675254.1">
    <property type="nucleotide sequence ID" value="NZ_VIWO01000018.1"/>
</dbReference>
<organism evidence="1 2">
    <name type="scientific">Chitinophaga polysaccharea</name>
    <dbReference type="NCBI Taxonomy" id="1293035"/>
    <lineage>
        <taxon>Bacteria</taxon>
        <taxon>Pseudomonadati</taxon>
        <taxon>Bacteroidota</taxon>
        <taxon>Chitinophagia</taxon>
        <taxon>Chitinophagales</taxon>
        <taxon>Chitinophagaceae</taxon>
        <taxon>Chitinophaga</taxon>
    </lineage>
</organism>
<dbReference type="AlphaFoldDB" id="A0A561P0R3"/>
<accession>A0A561P0R3</accession>
<dbReference type="EMBL" id="VIWO01000018">
    <property type="protein sequence ID" value="TWF31722.1"/>
    <property type="molecule type" value="Genomic_DNA"/>
</dbReference>
<evidence type="ECO:0000313" key="1">
    <source>
        <dbReference type="EMBL" id="TWF31722.1"/>
    </source>
</evidence>
<reference evidence="1 2" key="1">
    <citation type="submission" date="2019-06" db="EMBL/GenBank/DDBJ databases">
        <title>Sorghum-associated microbial communities from plants grown in Nebraska, USA.</title>
        <authorList>
            <person name="Schachtman D."/>
        </authorList>
    </citation>
    <scope>NUCLEOTIDE SEQUENCE [LARGE SCALE GENOMIC DNA]</scope>
    <source>
        <strain evidence="1 2">1209</strain>
    </source>
</reference>
<comment type="caution">
    <text evidence="1">The sequence shown here is derived from an EMBL/GenBank/DDBJ whole genome shotgun (WGS) entry which is preliminary data.</text>
</comment>
<name>A0A561P0R3_9BACT</name>
<sequence>MAKKKQPQKPVEYNFPTDEGTGKVKAIAFNPYDDPKGDDFADRFKAVAESKPSTLQEFIQRLDKTGREPLSARDARITKLIANLKAAEEEGFHFIYCKEGQGVPDAIEDKQFAVTGTEAEMLADNDHTQLIEDWIRDLGNDLHN</sequence>